<evidence type="ECO:0000313" key="4">
    <source>
        <dbReference type="Proteomes" id="UP001281410"/>
    </source>
</evidence>
<organism evidence="3 4">
    <name type="scientific">Dipteronia sinensis</name>
    <dbReference type="NCBI Taxonomy" id="43782"/>
    <lineage>
        <taxon>Eukaryota</taxon>
        <taxon>Viridiplantae</taxon>
        <taxon>Streptophyta</taxon>
        <taxon>Embryophyta</taxon>
        <taxon>Tracheophyta</taxon>
        <taxon>Spermatophyta</taxon>
        <taxon>Magnoliopsida</taxon>
        <taxon>eudicotyledons</taxon>
        <taxon>Gunneridae</taxon>
        <taxon>Pentapetalae</taxon>
        <taxon>rosids</taxon>
        <taxon>malvids</taxon>
        <taxon>Sapindales</taxon>
        <taxon>Sapindaceae</taxon>
        <taxon>Hippocastanoideae</taxon>
        <taxon>Acereae</taxon>
        <taxon>Dipteronia</taxon>
    </lineage>
</organism>
<feature type="domain" description="DUF4283" evidence="1">
    <location>
        <begin position="2"/>
        <end position="53"/>
    </location>
</feature>
<comment type="caution">
    <text evidence="3">The sequence shown here is derived from an EMBL/GenBank/DDBJ whole genome shotgun (WGS) entry which is preliminary data.</text>
</comment>
<dbReference type="AlphaFoldDB" id="A0AAE0E2R1"/>
<dbReference type="Pfam" id="PF14392">
    <property type="entry name" value="zf-CCHC_4"/>
    <property type="match status" value="1"/>
</dbReference>
<dbReference type="PANTHER" id="PTHR31286:SF167">
    <property type="entry name" value="OS09G0268800 PROTEIN"/>
    <property type="match status" value="1"/>
</dbReference>
<dbReference type="PANTHER" id="PTHR31286">
    <property type="entry name" value="GLYCINE-RICH CELL WALL STRUCTURAL PROTEIN 1.8-LIKE"/>
    <property type="match status" value="1"/>
</dbReference>
<protein>
    <recommendedName>
        <fullName evidence="5">DUF4283 domain-containing protein</fullName>
    </recommendedName>
</protein>
<evidence type="ECO:0000259" key="1">
    <source>
        <dbReference type="Pfam" id="PF14111"/>
    </source>
</evidence>
<name>A0AAE0E2R1_9ROSI</name>
<evidence type="ECO:0008006" key="5">
    <source>
        <dbReference type="Google" id="ProtNLM"/>
    </source>
</evidence>
<keyword evidence="4" id="KW-1185">Reference proteome</keyword>
<dbReference type="InterPro" id="IPR040256">
    <property type="entry name" value="At4g02000-like"/>
</dbReference>
<dbReference type="Proteomes" id="UP001281410">
    <property type="component" value="Unassembled WGS sequence"/>
</dbReference>
<sequence>MRVISRIWHVYKGVEIESLTGIIFSFQFKDLNDRSRVLLGAPWTFDNALLVLEEPVGKGSIEKMAFNMCDFWVQIYQVPLLCSSREIRWFLGEMIGVVLDVDGGLAGDGVGKFLRVRVRIDITKPLRRCLRVDILGDGVETIMLLRYERLPHFCFKYGKIGHTMNKCQSEDQIPVVNGMGKPLFGAWMKVSSILRKNYLRNFRGLSEINNHNITSCIKVDTDSKMMMPTSSLNEV</sequence>
<proteinExistence type="predicted"/>
<dbReference type="EMBL" id="JANJYJ010000006">
    <property type="protein sequence ID" value="KAK3205390.1"/>
    <property type="molecule type" value="Genomic_DNA"/>
</dbReference>
<dbReference type="InterPro" id="IPR025558">
    <property type="entry name" value="DUF4283"/>
</dbReference>
<feature type="domain" description="Zinc knuckle CX2CX4HX4C" evidence="2">
    <location>
        <begin position="120"/>
        <end position="168"/>
    </location>
</feature>
<evidence type="ECO:0000259" key="2">
    <source>
        <dbReference type="Pfam" id="PF14392"/>
    </source>
</evidence>
<accession>A0AAE0E2R1</accession>
<evidence type="ECO:0000313" key="3">
    <source>
        <dbReference type="EMBL" id="KAK3205390.1"/>
    </source>
</evidence>
<dbReference type="InterPro" id="IPR025836">
    <property type="entry name" value="Zn_knuckle_CX2CX4HX4C"/>
</dbReference>
<dbReference type="Pfam" id="PF14111">
    <property type="entry name" value="DUF4283"/>
    <property type="match status" value="1"/>
</dbReference>
<gene>
    <name evidence="3" type="ORF">Dsin_019436</name>
</gene>
<reference evidence="3" key="1">
    <citation type="journal article" date="2023" name="Plant J.">
        <title>Genome sequences and population genomics provide insights into the demographic history, inbreeding, and mutation load of two 'living fossil' tree species of Dipteronia.</title>
        <authorList>
            <person name="Feng Y."/>
            <person name="Comes H.P."/>
            <person name="Chen J."/>
            <person name="Zhu S."/>
            <person name="Lu R."/>
            <person name="Zhang X."/>
            <person name="Li P."/>
            <person name="Qiu J."/>
            <person name="Olsen K.M."/>
            <person name="Qiu Y."/>
        </authorList>
    </citation>
    <scope>NUCLEOTIDE SEQUENCE</scope>
    <source>
        <strain evidence="3">NBL</strain>
    </source>
</reference>